<feature type="chain" id="PRO_5031413550" description="HEAT repeat domain-containing protein" evidence="2">
    <location>
        <begin position="27"/>
        <end position="183"/>
    </location>
</feature>
<evidence type="ECO:0000313" key="6">
    <source>
        <dbReference type="Proteomes" id="UP000814353"/>
    </source>
</evidence>
<dbReference type="Proteomes" id="UP000518091">
    <property type="component" value="Unassembled WGS sequence"/>
</dbReference>
<keyword evidence="2" id="KW-0732">Signal</keyword>
<evidence type="ECO:0008006" key="7">
    <source>
        <dbReference type="Google" id="ProtNLM"/>
    </source>
</evidence>
<sequence>MAYSRLATVMILLLLLGGCTSRSAPQAEPTPPAEDPGPSEQALSPEPSPAVVGTSREDRFWVPPHFGSEMDEAHYYISRLADRRFVDVYGGEDHPRVWYIAAESLGQIGEPAIPLLFALIETDDSYELMLLLYALQLATQDPQLMAQTEGDYVRLTETLNEGANAENRAIAQEWWERHGWRWQ</sequence>
<feature type="signal peptide" evidence="2">
    <location>
        <begin position="1"/>
        <end position="26"/>
    </location>
</feature>
<evidence type="ECO:0000256" key="2">
    <source>
        <dbReference type="SAM" id="SignalP"/>
    </source>
</evidence>
<keyword evidence="6" id="KW-1185">Reference proteome</keyword>
<name>A0A7V9W2R5_9GAMM</name>
<evidence type="ECO:0000313" key="5">
    <source>
        <dbReference type="Proteomes" id="UP000518091"/>
    </source>
</evidence>
<dbReference type="PROSITE" id="PS51257">
    <property type="entry name" value="PROKAR_LIPOPROTEIN"/>
    <property type="match status" value="1"/>
</dbReference>
<protein>
    <recommendedName>
        <fullName evidence="7">HEAT repeat domain-containing protein</fullName>
    </recommendedName>
</protein>
<comment type="caution">
    <text evidence="3">The sequence shown here is derived from an EMBL/GenBank/DDBJ whole genome shotgun (WGS) entry which is preliminary data.</text>
</comment>
<gene>
    <name evidence="3" type="ORF">H1D44_13895</name>
    <name evidence="4" type="ORF">HOP48_15805</name>
</gene>
<dbReference type="RefSeq" id="WP_181515455.1">
    <property type="nucleotide sequence ID" value="NZ_JABFUB010000015.1"/>
</dbReference>
<dbReference type="EMBL" id="JACEFT010000018">
    <property type="protein sequence ID" value="MBA2779983.1"/>
    <property type="molecule type" value="Genomic_DNA"/>
</dbReference>
<reference evidence="3 5" key="2">
    <citation type="submission" date="2020-07" db="EMBL/GenBank/DDBJ databases">
        <title>Identification of Halomonas strains.</title>
        <authorList>
            <person name="Xiao Z."/>
            <person name="Shen J."/>
        </authorList>
    </citation>
    <scope>NUCLEOTIDE SEQUENCE [LARGE SCALE GENOMIC DNA]</scope>
    <source>
        <strain evidence="3 5">DSM 17331</strain>
    </source>
</reference>
<organism evidence="3 5">
    <name type="scientific">Billgrantia kenyensis</name>
    <dbReference type="NCBI Taxonomy" id="321266"/>
    <lineage>
        <taxon>Bacteria</taxon>
        <taxon>Pseudomonadati</taxon>
        <taxon>Pseudomonadota</taxon>
        <taxon>Gammaproteobacteria</taxon>
        <taxon>Oceanospirillales</taxon>
        <taxon>Halomonadaceae</taxon>
        <taxon>Billgrantia</taxon>
    </lineage>
</organism>
<evidence type="ECO:0000256" key="1">
    <source>
        <dbReference type="SAM" id="MobiDB-lite"/>
    </source>
</evidence>
<dbReference type="EMBL" id="JABFUB010000015">
    <property type="protein sequence ID" value="MCG6663002.1"/>
    <property type="molecule type" value="Genomic_DNA"/>
</dbReference>
<dbReference type="AlphaFoldDB" id="A0A7V9W2R5"/>
<evidence type="ECO:0000313" key="3">
    <source>
        <dbReference type="EMBL" id="MBA2779983.1"/>
    </source>
</evidence>
<dbReference type="Proteomes" id="UP000814353">
    <property type="component" value="Unassembled WGS sequence"/>
</dbReference>
<evidence type="ECO:0000313" key="4">
    <source>
        <dbReference type="EMBL" id="MCG6663002.1"/>
    </source>
</evidence>
<feature type="region of interest" description="Disordered" evidence="1">
    <location>
        <begin position="23"/>
        <end position="53"/>
    </location>
</feature>
<reference evidence="4 6" key="1">
    <citation type="submission" date="2020-05" db="EMBL/GenBank/DDBJ databases">
        <title>Comparative genomic analysis of denitrifying bacteria from Halomonas genus.</title>
        <authorList>
            <person name="Wang L."/>
            <person name="Shao Z."/>
        </authorList>
    </citation>
    <scope>NUCLEOTIDE SEQUENCE [LARGE SCALE GENOMIC DNA]</scope>
    <source>
        <strain evidence="4 6">DSM 17331</strain>
    </source>
</reference>
<accession>A0A7V9W2R5</accession>
<proteinExistence type="predicted"/>